<sequence length="271" mass="31298">MNHAGVTNHDSVVFVYTGGRVPEHLRERITHAIIDKSVSVIDEYAFQDCPKLQSVACHKGVEIIRKCAFMSCNGLRVLNLPGVKHIETWAFKKCRRLFQVIFGEKLERIERMSFTGCRMLRHITIPLNEGMAIGGSLYLNIESVWLVEGIRKLIASLHFERWTRRMEMEMNEIHRTVPCARGKSKTSVIKEWMSSMIHLLKHFKAEHCIVVNEAMTLLELALWKAKLDESHKEPKRKRAKIDSGIIRKERRVTCGADIIIKNVLPFLQLDE</sequence>
<gene>
    <name evidence="1" type="ORF">QTG54_016696</name>
</gene>
<accession>A0AAD8XSF8</accession>
<evidence type="ECO:0000313" key="1">
    <source>
        <dbReference type="EMBL" id="KAK1732635.1"/>
    </source>
</evidence>
<evidence type="ECO:0000313" key="2">
    <source>
        <dbReference type="Proteomes" id="UP001224775"/>
    </source>
</evidence>
<dbReference type="InterPro" id="IPR026906">
    <property type="entry name" value="LRR_5"/>
</dbReference>
<dbReference type="AlphaFoldDB" id="A0AAD8XSF8"/>
<dbReference type="Pfam" id="PF13306">
    <property type="entry name" value="LRR_5"/>
    <property type="match status" value="1"/>
</dbReference>
<dbReference type="Gene3D" id="3.80.10.10">
    <property type="entry name" value="Ribonuclease Inhibitor"/>
    <property type="match status" value="1"/>
</dbReference>
<protein>
    <submittedName>
        <fullName evidence="1">Uncharacterized protein</fullName>
    </submittedName>
</protein>
<reference evidence="1" key="1">
    <citation type="submission" date="2023-06" db="EMBL/GenBank/DDBJ databases">
        <title>Survivors Of The Sea: Transcriptome response of Skeletonema marinoi to long-term dormancy.</title>
        <authorList>
            <person name="Pinder M.I.M."/>
            <person name="Kourtchenko O."/>
            <person name="Robertson E.K."/>
            <person name="Larsson T."/>
            <person name="Maumus F."/>
            <person name="Osuna-Cruz C.M."/>
            <person name="Vancaester E."/>
            <person name="Stenow R."/>
            <person name="Vandepoele K."/>
            <person name="Ploug H."/>
            <person name="Bruchert V."/>
            <person name="Godhe A."/>
            <person name="Topel M."/>
        </authorList>
    </citation>
    <scope>NUCLEOTIDE SEQUENCE</scope>
    <source>
        <strain evidence="1">R05AC</strain>
    </source>
</reference>
<dbReference type="InterPro" id="IPR032675">
    <property type="entry name" value="LRR_dom_sf"/>
</dbReference>
<keyword evidence="2" id="KW-1185">Reference proteome</keyword>
<organism evidence="1 2">
    <name type="scientific">Skeletonema marinoi</name>
    <dbReference type="NCBI Taxonomy" id="267567"/>
    <lineage>
        <taxon>Eukaryota</taxon>
        <taxon>Sar</taxon>
        <taxon>Stramenopiles</taxon>
        <taxon>Ochrophyta</taxon>
        <taxon>Bacillariophyta</taxon>
        <taxon>Coscinodiscophyceae</taxon>
        <taxon>Thalassiosirophycidae</taxon>
        <taxon>Thalassiosirales</taxon>
        <taxon>Skeletonemataceae</taxon>
        <taxon>Skeletonema</taxon>
        <taxon>Skeletonema marinoi-dohrnii complex</taxon>
    </lineage>
</organism>
<comment type="caution">
    <text evidence="1">The sequence shown here is derived from an EMBL/GenBank/DDBJ whole genome shotgun (WGS) entry which is preliminary data.</text>
</comment>
<dbReference type="SUPFAM" id="SSF52058">
    <property type="entry name" value="L domain-like"/>
    <property type="match status" value="1"/>
</dbReference>
<proteinExistence type="predicted"/>
<name>A0AAD8XSF8_9STRA</name>
<dbReference type="Proteomes" id="UP001224775">
    <property type="component" value="Unassembled WGS sequence"/>
</dbReference>
<dbReference type="EMBL" id="JATAAI010000062">
    <property type="protein sequence ID" value="KAK1732635.1"/>
    <property type="molecule type" value="Genomic_DNA"/>
</dbReference>